<sequence>MERARVVAVQGEGGSGSGYVVGPRLVLTSAHVVVRPGAAVRLFRPGREARFDARVVWCGEPGGRDDAALVHIGSPAWEAWAGGVRWGRLATDTPGRAGETWGVPDVAQRAGRAVEARQLLGSVNPGSGFVANRHVLDLGQHPPDWSTGGSSPWGGLSGAALFCGDLLTGVIAADPAHSAHAALEAVPAYVLHRDAGFRAALAAHGAHAVALEAVEFQELAETAELNPPGLLGSPAALLQAGRQVVPFHGHAGLLDRLRAWRGASGFGAWLLHGPGGQGKTRLAHHMAAELAGEGWAVLWLRADSALQDLDALRQAAKPLLVVVDYAETRTAQIAAVLQAVARHPGTTAFKMLLLARTAGDWWNSAQATSRMTEDLLDGTPVVALRSLEPDPATRAEAYRRAAEAFARALPGVRGHQGTHWTALAANLPAPVVDRAGLDNALTLHMAALADLLDAYDHSGAAPAAPAGSSTEVEDRLLVHEYRYWQQTAAARGISPGLTAGTLQDALAAAMLLGAADREQADRVLRAVEALADQPRDRRDAVLEWIAALYPPTAAGPWGSLQPDRLAERFIGRRLEADASLAHRLTPGCDKAQATRLLAVFSRAAAHSAFCGRLDAALTELCVRNRAVLALAAVDTASRAEYPAPLITALRLITDDPGIPLPDLQRLSDHLPGSSQRLADWAGDLTRCLTNRYRALPEDDQDRLPALAGSLNNLSIRLGALGRVEEALAAIDEAVHIRRALAFDRPLVHLPDLAGSLNNLANRLGALGRAEEALAAVEEAVRIRRVVVVDRPDLHLPDLAGSLNNLATRLGALGRVEEGLAAVDEAVRIRRALAHARPDLYLPDLARSLNNRSNRLTALARHKEALEAVEEAVAIRRVLAGTRPDAYLPDLAGSLNNLSNRLGVLGRVEEGLAAIEESVAAYRALAVVRPDAHLPDLARSLSNQSSRLTAVGREQEALAVIEEAVGIRRALALARPGAYLPGLARSLGSQSSRLTAVGREQEALAVAQEALGIRRVLAGARLGPDGPPAPL</sequence>
<comment type="caution">
    <text evidence="2">The sequence shown here is derived from an EMBL/GenBank/DDBJ whole genome shotgun (WGS) entry which is preliminary data.</text>
</comment>
<reference evidence="2 3" key="1">
    <citation type="submission" date="2024-09" db="EMBL/GenBank/DDBJ databases">
        <authorList>
            <person name="Lee S.D."/>
        </authorList>
    </citation>
    <scope>NUCLEOTIDE SEQUENCE [LARGE SCALE GENOMIC DNA]</scope>
    <source>
        <strain evidence="2 3">N1-1</strain>
    </source>
</reference>
<evidence type="ECO:0000313" key="2">
    <source>
        <dbReference type="EMBL" id="MFC1408028.1"/>
    </source>
</evidence>
<accession>A0ABV6V2X1</accession>
<proteinExistence type="predicted"/>
<dbReference type="PANTHER" id="PTHR19959:SF119">
    <property type="entry name" value="FUNGAL LIPASE-LIKE DOMAIN-CONTAINING PROTEIN"/>
    <property type="match status" value="1"/>
</dbReference>
<dbReference type="SUPFAM" id="SSF50494">
    <property type="entry name" value="Trypsin-like serine proteases"/>
    <property type="match status" value="1"/>
</dbReference>
<organism evidence="2 3">
    <name type="scientific">Streptacidiphilus alkalitolerans</name>
    <dbReference type="NCBI Taxonomy" id="3342712"/>
    <lineage>
        <taxon>Bacteria</taxon>
        <taxon>Bacillati</taxon>
        <taxon>Actinomycetota</taxon>
        <taxon>Actinomycetes</taxon>
        <taxon>Kitasatosporales</taxon>
        <taxon>Streptomycetaceae</taxon>
        <taxon>Streptacidiphilus</taxon>
    </lineage>
</organism>
<dbReference type="RefSeq" id="WP_380501476.1">
    <property type="nucleotide sequence ID" value="NZ_JBHEZX010000001.1"/>
</dbReference>
<dbReference type="Gene3D" id="1.25.40.10">
    <property type="entry name" value="Tetratricopeptide repeat domain"/>
    <property type="match status" value="3"/>
</dbReference>
<name>A0ABV6V2X1_9ACTN</name>
<dbReference type="InterPro" id="IPR027417">
    <property type="entry name" value="P-loop_NTPase"/>
</dbReference>
<evidence type="ECO:0000313" key="3">
    <source>
        <dbReference type="Proteomes" id="UP001592582"/>
    </source>
</evidence>
<feature type="domain" description="Novel STAND NTPase 5" evidence="1">
    <location>
        <begin position="256"/>
        <end position="366"/>
    </location>
</feature>
<dbReference type="SUPFAM" id="SSF48452">
    <property type="entry name" value="TPR-like"/>
    <property type="match status" value="2"/>
</dbReference>
<dbReference type="Pfam" id="PF13374">
    <property type="entry name" value="TPR_10"/>
    <property type="match status" value="4"/>
</dbReference>
<dbReference type="InterPro" id="IPR043504">
    <property type="entry name" value="Peptidase_S1_PA_chymotrypsin"/>
</dbReference>
<gene>
    <name evidence="2" type="ORF">ACEZDG_01900</name>
</gene>
<protein>
    <submittedName>
        <fullName evidence="2">Tetratricopeptide repeat protein</fullName>
    </submittedName>
</protein>
<dbReference type="PANTHER" id="PTHR19959">
    <property type="entry name" value="KINESIN LIGHT CHAIN"/>
    <property type="match status" value="1"/>
</dbReference>
<dbReference type="InterPro" id="IPR011990">
    <property type="entry name" value="TPR-like_helical_dom_sf"/>
</dbReference>
<evidence type="ECO:0000259" key="1">
    <source>
        <dbReference type="Pfam" id="PF25199"/>
    </source>
</evidence>
<dbReference type="Gene3D" id="2.40.10.10">
    <property type="entry name" value="Trypsin-like serine proteases"/>
    <property type="match status" value="1"/>
</dbReference>
<dbReference type="Pfam" id="PF25199">
    <property type="entry name" value="nSTAND_NTPase5"/>
    <property type="match status" value="1"/>
</dbReference>
<keyword evidence="3" id="KW-1185">Reference proteome</keyword>
<dbReference type="EMBL" id="JBHEZX010000001">
    <property type="protein sequence ID" value="MFC1408028.1"/>
    <property type="molecule type" value="Genomic_DNA"/>
</dbReference>
<dbReference type="SUPFAM" id="SSF52540">
    <property type="entry name" value="P-loop containing nucleoside triphosphate hydrolases"/>
    <property type="match status" value="1"/>
</dbReference>
<dbReference type="Proteomes" id="UP001592582">
    <property type="component" value="Unassembled WGS sequence"/>
</dbReference>
<dbReference type="Gene3D" id="3.40.50.300">
    <property type="entry name" value="P-loop containing nucleotide triphosphate hydrolases"/>
    <property type="match status" value="1"/>
</dbReference>
<dbReference type="InterPro" id="IPR009003">
    <property type="entry name" value="Peptidase_S1_PA"/>
</dbReference>
<dbReference type="InterPro" id="IPR057574">
    <property type="entry name" value="nSTAND_NTPase5_dom"/>
</dbReference>